<sequence length="117" mass="13948">MLGSYPTFDRAYKIKHTRTHCFAPNYFEFVEQKIERSKNPRYTIFRLFCSFLVLNVDKYNDIPAKFYNHKILEYGLNIQGTILLIHCKIEPTIELITLILLYEENEDTKKKNTGNYS</sequence>
<dbReference type="AlphaFoldDB" id="A0A336LY94"/>
<name>A0A336LY94_CULSO</name>
<proteinExistence type="predicted"/>
<gene>
    <name evidence="1" type="primary">CSON007493</name>
</gene>
<dbReference type="EMBL" id="UFQT01000283">
    <property type="protein sequence ID" value="SSX22760.1"/>
    <property type="molecule type" value="Genomic_DNA"/>
</dbReference>
<evidence type="ECO:0000313" key="1">
    <source>
        <dbReference type="EMBL" id="SSX22760.1"/>
    </source>
</evidence>
<reference evidence="1" key="1">
    <citation type="submission" date="2018-07" db="EMBL/GenBank/DDBJ databases">
        <authorList>
            <person name="Quirk P.G."/>
            <person name="Krulwich T.A."/>
        </authorList>
    </citation>
    <scope>NUCLEOTIDE SEQUENCE</scope>
</reference>
<protein>
    <submittedName>
        <fullName evidence="1">CSON007493 protein</fullName>
    </submittedName>
</protein>
<dbReference type="VEuPathDB" id="VectorBase:CSON007493"/>
<organism evidence="1">
    <name type="scientific">Culicoides sonorensis</name>
    <name type="common">Biting midge</name>
    <dbReference type="NCBI Taxonomy" id="179676"/>
    <lineage>
        <taxon>Eukaryota</taxon>
        <taxon>Metazoa</taxon>
        <taxon>Ecdysozoa</taxon>
        <taxon>Arthropoda</taxon>
        <taxon>Hexapoda</taxon>
        <taxon>Insecta</taxon>
        <taxon>Pterygota</taxon>
        <taxon>Neoptera</taxon>
        <taxon>Endopterygota</taxon>
        <taxon>Diptera</taxon>
        <taxon>Nematocera</taxon>
        <taxon>Chironomoidea</taxon>
        <taxon>Ceratopogonidae</taxon>
        <taxon>Ceratopogoninae</taxon>
        <taxon>Culicoides</taxon>
        <taxon>Monoculicoides</taxon>
    </lineage>
</organism>
<accession>A0A336LY94</accession>